<comment type="caution">
    <text evidence="1">The sequence shown here is derived from an EMBL/GenBank/DDBJ whole genome shotgun (WGS) entry which is preliminary data.</text>
</comment>
<organism evidence="1 3">
    <name type="scientific">Methylobacterium oxalidis</name>
    <dbReference type="NCBI Taxonomy" id="944322"/>
    <lineage>
        <taxon>Bacteria</taxon>
        <taxon>Pseudomonadati</taxon>
        <taxon>Pseudomonadota</taxon>
        <taxon>Alphaproteobacteria</taxon>
        <taxon>Hyphomicrobiales</taxon>
        <taxon>Methylobacteriaceae</taxon>
        <taxon>Methylobacterium</taxon>
    </lineage>
</organism>
<evidence type="ECO:0008006" key="5">
    <source>
        <dbReference type="Google" id="ProtNLM"/>
    </source>
</evidence>
<accession>A0A512J6L8</accession>
<proteinExistence type="predicted"/>
<reference evidence="1 3" key="3">
    <citation type="submission" date="2019-07" db="EMBL/GenBank/DDBJ databases">
        <title>Whole genome shotgun sequence of Methylobacterium oxalidis NBRC 107715.</title>
        <authorList>
            <person name="Hosoyama A."/>
            <person name="Uohara A."/>
            <person name="Ohji S."/>
            <person name="Ichikawa N."/>
        </authorList>
    </citation>
    <scope>NUCLEOTIDE SEQUENCE [LARGE SCALE GENOMIC DNA]</scope>
    <source>
        <strain evidence="1 3">NBRC 107715</strain>
    </source>
</reference>
<name>A0A512J6L8_9HYPH</name>
<reference evidence="4" key="2">
    <citation type="journal article" date="2019" name="Int. J. Syst. Evol. Microbiol.">
        <title>The Global Catalogue of Microorganisms (GCM) 10K type strain sequencing project: providing services to taxonomists for standard genome sequencing and annotation.</title>
        <authorList>
            <consortium name="The Broad Institute Genomics Platform"/>
            <consortium name="The Broad Institute Genome Sequencing Center for Infectious Disease"/>
            <person name="Wu L."/>
            <person name="Ma J."/>
        </authorList>
    </citation>
    <scope>NUCLEOTIDE SEQUENCE [LARGE SCALE GENOMIC DNA]</scope>
    <source>
        <strain evidence="4">NBRC 107715</strain>
    </source>
</reference>
<dbReference type="EMBL" id="BJZU01000072">
    <property type="protein sequence ID" value="GEP05550.1"/>
    <property type="molecule type" value="Genomic_DNA"/>
</dbReference>
<evidence type="ECO:0000313" key="1">
    <source>
        <dbReference type="EMBL" id="GEP05550.1"/>
    </source>
</evidence>
<reference evidence="2" key="4">
    <citation type="submission" date="2023-01" db="EMBL/GenBank/DDBJ databases">
        <title>Draft genome sequence of Methylobacterium oxalidis strain NBRC 107715.</title>
        <authorList>
            <person name="Sun Q."/>
            <person name="Mori K."/>
        </authorList>
    </citation>
    <scope>NUCLEOTIDE SEQUENCE</scope>
    <source>
        <strain evidence="2">NBRC 107715</strain>
    </source>
</reference>
<keyword evidence="4" id="KW-1185">Reference proteome</keyword>
<evidence type="ECO:0000313" key="2">
    <source>
        <dbReference type="EMBL" id="GLS65557.1"/>
    </source>
</evidence>
<dbReference type="AlphaFoldDB" id="A0A512J6L8"/>
<evidence type="ECO:0000313" key="3">
    <source>
        <dbReference type="Proteomes" id="UP000321960"/>
    </source>
</evidence>
<gene>
    <name evidence="2" type="ORF">GCM10007888_39390</name>
    <name evidence="1" type="ORF">MOX02_35880</name>
</gene>
<sequence length="89" mass="9773">MAERGERIMRFGVAVFVITVIGAGAAGARETSPERKALQRYCTGDLVTFCDGMAPDSPEVQACFEKNMSKLSPGCQKAIKRYNRTRNRG</sequence>
<reference evidence="2" key="1">
    <citation type="journal article" date="2014" name="Int. J. Syst. Evol. Microbiol.">
        <title>Complete genome of a new Firmicutes species belonging to the dominant human colonic microbiota ('Ruminococcus bicirculans') reveals two chromosomes and a selective capacity to utilize plant glucans.</title>
        <authorList>
            <consortium name="NISC Comparative Sequencing Program"/>
            <person name="Wegmann U."/>
            <person name="Louis P."/>
            <person name="Goesmann A."/>
            <person name="Henrissat B."/>
            <person name="Duncan S.H."/>
            <person name="Flint H.J."/>
        </authorList>
    </citation>
    <scope>NUCLEOTIDE SEQUENCE</scope>
    <source>
        <strain evidence="2">NBRC 107715</strain>
    </source>
</reference>
<dbReference type="Proteomes" id="UP001156856">
    <property type="component" value="Unassembled WGS sequence"/>
</dbReference>
<evidence type="ECO:0000313" key="4">
    <source>
        <dbReference type="Proteomes" id="UP001156856"/>
    </source>
</evidence>
<protein>
    <recommendedName>
        <fullName evidence="5">3',5'-cyclic-nucleotide phosphodiesterase</fullName>
    </recommendedName>
</protein>
<dbReference type="EMBL" id="BSPK01000075">
    <property type="protein sequence ID" value="GLS65557.1"/>
    <property type="molecule type" value="Genomic_DNA"/>
</dbReference>
<dbReference type="Proteomes" id="UP000321960">
    <property type="component" value="Unassembled WGS sequence"/>
</dbReference>